<feature type="domain" description="Mycothiol-dependent maleylpyruvate isomerase metal-binding" evidence="1">
    <location>
        <begin position="9"/>
        <end position="97"/>
    </location>
</feature>
<dbReference type="KEGG" id="serj:SGUI_0757"/>
<dbReference type="PATRIC" id="fig|1758689.4.peg.789"/>
<dbReference type="InterPro" id="IPR024344">
    <property type="entry name" value="MDMPI_metal-binding"/>
</dbReference>
<dbReference type="InterPro" id="IPR034660">
    <property type="entry name" value="DinB/YfiT-like"/>
</dbReference>
<dbReference type="GO" id="GO:0046872">
    <property type="term" value="F:metal ion binding"/>
    <property type="evidence" value="ECO:0007669"/>
    <property type="project" value="InterPro"/>
</dbReference>
<dbReference type="EMBL" id="CP014989">
    <property type="protein sequence ID" value="ANS78153.1"/>
    <property type="molecule type" value="Genomic_DNA"/>
</dbReference>
<dbReference type="Pfam" id="PF11716">
    <property type="entry name" value="MDMPI_N"/>
    <property type="match status" value="1"/>
</dbReference>
<dbReference type="InterPro" id="IPR017517">
    <property type="entry name" value="Maleyloyr_isom"/>
</dbReference>
<name>A0A1B1N9N6_9MICO</name>
<gene>
    <name evidence="2" type="ORF">SGUI_0757</name>
</gene>
<reference evidence="2 3" key="1">
    <citation type="submission" date="2016-03" db="EMBL/GenBank/DDBJ databases">
        <title>Shallow-sea hydrothermal system.</title>
        <authorList>
            <person name="Tang K."/>
        </authorList>
    </citation>
    <scope>NUCLEOTIDE SEQUENCE [LARGE SCALE GENOMIC DNA]</scope>
    <source>
        <strain evidence="2 3">JLT9</strain>
    </source>
</reference>
<dbReference type="Gene3D" id="1.20.120.450">
    <property type="entry name" value="dinb family like domain"/>
    <property type="match status" value="1"/>
</dbReference>
<organism evidence="2 3">
    <name type="scientific">Serinicoccus hydrothermalis</name>
    <dbReference type="NCBI Taxonomy" id="1758689"/>
    <lineage>
        <taxon>Bacteria</taxon>
        <taxon>Bacillati</taxon>
        <taxon>Actinomycetota</taxon>
        <taxon>Actinomycetes</taxon>
        <taxon>Micrococcales</taxon>
        <taxon>Ornithinimicrobiaceae</taxon>
        <taxon>Serinicoccus</taxon>
    </lineage>
</organism>
<dbReference type="RefSeq" id="WP_066636555.1">
    <property type="nucleotide sequence ID" value="NZ_CP014989.1"/>
</dbReference>
<proteinExistence type="predicted"/>
<evidence type="ECO:0000313" key="3">
    <source>
        <dbReference type="Proteomes" id="UP000092482"/>
    </source>
</evidence>
<protein>
    <recommendedName>
        <fullName evidence="1">Mycothiol-dependent maleylpyruvate isomerase metal-binding domain-containing protein</fullName>
    </recommendedName>
</protein>
<keyword evidence="3" id="KW-1185">Reference proteome</keyword>
<dbReference type="Proteomes" id="UP000092482">
    <property type="component" value="Chromosome"/>
</dbReference>
<dbReference type="NCBIfam" id="TIGR03083">
    <property type="entry name" value="maleylpyruvate isomerase family mycothiol-dependent enzyme"/>
    <property type="match status" value="1"/>
</dbReference>
<dbReference type="STRING" id="1758689.SGUI_0757"/>
<accession>A0A1B1N9N6</accession>
<dbReference type="OrthoDB" id="5178565at2"/>
<evidence type="ECO:0000259" key="1">
    <source>
        <dbReference type="Pfam" id="PF11716"/>
    </source>
</evidence>
<sequence length="210" mass="22484">MSDTWALVHTERRALVDDLATLEDERWDEASLCPGWTVHDVAAHLVDNARTTTPRLVLAMARARFDFDRQNAEGVARERGRTPQETLARLREVAARTSGPPAPRASRLVEEVVHGEDIRRPLGIEHTYAQEAVGRALAHQLRTAVGLGGGRERVAGLTLRATDAGTSSGSGPVVEGPALALLLVASGRAVAADRLRGPGLAELEARCARG</sequence>
<dbReference type="AlphaFoldDB" id="A0A1B1N9N6"/>
<dbReference type="SUPFAM" id="SSF109854">
    <property type="entry name" value="DinB/YfiT-like putative metalloenzymes"/>
    <property type="match status" value="1"/>
</dbReference>
<evidence type="ECO:0000313" key="2">
    <source>
        <dbReference type="EMBL" id="ANS78153.1"/>
    </source>
</evidence>